<proteinExistence type="predicted"/>
<keyword evidence="2" id="KW-1185">Reference proteome</keyword>
<reference evidence="1 2" key="1">
    <citation type="journal article" date="2021" name="Elife">
        <title>Chloroplast acquisition without the gene transfer in kleptoplastic sea slugs, Plakobranchus ocellatus.</title>
        <authorList>
            <person name="Maeda T."/>
            <person name="Takahashi S."/>
            <person name="Yoshida T."/>
            <person name="Shimamura S."/>
            <person name="Takaki Y."/>
            <person name="Nagai Y."/>
            <person name="Toyoda A."/>
            <person name="Suzuki Y."/>
            <person name="Arimoto A."/>
            <person name="Ishii H."/>
            <person name="Satoh N."/>
            <person name="Nishiyama T."/>
            <person name="Hasebe M."/>
            <person name="Maruyama T."/>
            <person name="Minagawa J."/>
            <person name="Obokata J."/>
            <person name="Shigenobu S."/>
        </authorList>
    </citation>
    <scope>NUCLEOTIDE SEQUENCE [LARGE SCALE GENOMIC DNA]</scope>
</reference>
<name>A0AAV4B8J1_9GAST</name>
<gene>
    <name evidence="1" type="ORF">PoB_004151400</name>
</gene>
<dbReference type="AlphaFoldDB" id="A0AAV4B8J1"/>
<sequence>MQTQYYYCYRYLTLQAGRLDIWLGLGLLHTPDHPFSSTTQLRSTPYMSRSHECKAKQILLHHNRNKAISLVNKISIGNSEMINVKVEDFRTGKLTLAMMKL</sequence>
<evidence type="ECO:0000313" key="1">
    <source>
        <dbReference type="EMBL" id="GFO15009.1"/>
    </source>
</evidence>
<organism evidence="1 2">
    <name type="scientific">Plakobranchus ocellatus</name>
    <dbReference type="NCBI Taxonomy" id="259542"/>
    <lineage>
        <taxon>Eukaryota</taxon>
        <taxon>Metazoa</taxon>
        <taxon>Spiralia</taxon>
        <taxon>Lophotrochozoa</taxon>
        <taxon>Mollusca</taxon>
        <taxon>Gastropoda</taxon>
        <taxon>Heterobranchia</taxon>
        <taxon>Euthyneura</taxon>
        <taxon>Panpulmonata</taxon>
        <taxon>Sacoglossa</taxon>
        <taxon>Placobranchoidea</taxon>
        <taxon>Plakobranchidae</taxon>
        <taxon>Plakobranchus</taxon>
    </lineage>
</organism>
<evidence type="ECO:0000313" key="2">
    <source>
        <dbReference type="Proteomes" id="UP000735302"/>
    </source>
</evidence>
<protein>
    <submittedName>
        <fullName evidence="1">Uncharacterized protein</fullName>
    </submittedName>
</protein>
<dbReference type="Proteomes" id="UP000735302">
    <property type="component" value="Unassembled WGS sequence"/>
</dbReference>
<comment type="caution">
    <text evidence="1">The sequence shown here is derived from an EMBL/GenBank/DDBJ whole genome shotgun (WGS) entry which is preliminary data.</text>
</comment>
<accession>A0AAV4B8J1</accession>
<dbReference type="EMBL" id="BLXT01004584">
    <property type="protein sequence ID" value="GFO15009.1"/>
    <property type="molecule type" value="Genomic_DNA"/>
</dbReference>